<name>A0A0C9YGV5_9AGAM</name>
<reference evidence="2" key="2">
    <citation type="submission" date="2015-01" db="EMBL/GenBank/DDBJ databases">
        <title>Evolutionary Origins and Diversification of the Mycorrhizal Mutualists.</title>
        <authorList>
            <consortium name="DOE Joint Genome Institute"/>
            <consortium name="Mycorrhizal Genomics Consortium"/>
            <person name="Kohler A."/>
            <person name="Kuo A."/>
            <person name="Nagy L.G."/>
            <person name="Floudas D."/>
            <person name="Copeland A."/>
            <person name="Barry K.W."/>
            <person name="Cichocki N."/>
            <person name="Veneault-Fourrey C."/>
            <person name="LaButti K."/>
            <person name="Lindquist E.A."/>
            <person name="Lipzen A."/>
            <person name="Lundell T."/>
            <person name="Morin E."/>
            <person name="Murat C."/>
            <person name="Riley R."/>
            <person name="Ohm R."/>
            <person name="Sun H."/>
            <person name="Tunlid A."/>
            <person name="Henrissat B."/>
            <person name="Grigoriev I.V."/>
            <person name="Hibbett D.S."/>
            <person name="Martin F."/>
        </authorList>
    </citation>
    <scope>NUCLEOTIDE SEQUENCE [LARGE SCALE GENOMIC DNA]</scope>
    <source>
        <strain evidence="2">441</strain>
    </source>
</reference>
<gene>
    <name evidence="1" type="ORF">PISMIDRAFT_99195</name>
</gene>
<dbReference type="OrthoDB" id="3200752at2759"/>
<evidence type="ECO:0000313" key="1">
    <source>
        <dbReference type="EMBL" id="KIK24180.1"/>
    </source>
</evidence>
<proteinExistence type="predicted"/>
<organism evidence="1 2">
    <name type="scientific">Pisolithus microcarpus 441</name>
    <dbReference type="NCBI Taxonomy" id="765257"/>
    <lineage>
        <taxon>Eukaryota</taxon>
        <taxon>Fungi</taxon>
        <taxon>Dikarya</taxon>
        <taxon>Basidiomycota</taxon>
        <taxon>Agaricomycotina</taxon>
        <taxon>Agaricomycetes</taxon>
        <taxon>Agaricomycetidae</taxon>
        <taxon>Boletales</taxon>
        <taxon>Sclerodermatineae</taxon>
        <taxon>Pisolithaceae</taxon>
        <taxon>Pisolithus</taxon>
    </lineage>
</organism>
<accession>A0A0C9YGV5</accession>
<dbReference type="HOGENOM" id="CLU_039070_2_0_1"/>
<feature type="non-terminal residue" evidence="1">
    <location>
        <position position="1"/>
    </location>
</feature>
<dbReference type="EMBL" id="KN833719">
    <property type="protein sequence ID" value="KIK24180.1"/>
    <property type="molecule type" value="Genomic_DNA"/>
</dbReference>
<evidence type="ECO:0000313" key="2">
    <source>
        <dbReference type="Proteomes" id="UP000054018"/>
    </source>
</evidence>
<dbReference type="AlphaFoldDB" id="A0A0C9YGV5"/>
<protein>
    <submittedName>
        <fullName evidence="1">Uncharacterized protein</fullName>
    </submittedName>
</protein>
<dbReference type="Gene3D" id="3.60.130.30">
    <property type="match status" value="1"/>
</dbReference>
<reference evidence="1 2" key="1">
    <citation type="submission" date="2014-04" db="EMBL/GenBank/DDBJ databases">
        <authorList>
            <consortium name="DOE Joint Genome Institute"/>
            <person name="Kuo A."/>
            <person name="Kohler A."/>
            <person name="Costa M.D."/>
            <person name="Nagy L.G."/>
            <person name="Floudas D."/>
            <person name="Copeland A."/>
            <person name="Barry K.W."/>
            <person name="Cichocki N."/>
            <person name="Veneault-Fourrey C."/>
            <person name="LaButti K."/>
            <person name="Lindquist E.A."/>
            <person name="Lipzen A."/>
            <person name="Lundell T."/>
            <person name="Morin E."/>
            <person name="Murat C."/>
            <person name="Sun H."/>
            <person name="Tunlid A."/>
            <person name="Henrissat B."/>
            <person name="Grigoriev I.V."/>
            <person name="Hibbett D.S."/>
            <person name="Martin F."/>
            <person name="Nordberg H.P."/>
            <person name="Cantor M.N."/>
            <person name="Hua S.X."/>
        </authorList>
    </citation>
    <scope>NUCLEOTIDE SEQUENCE [LARGE SCALE GENOMIC DNA]</scope>
    <source>
        <strain evidence="1 2">441</strain>
    </source>
</reference>
<sequence>DKVYESSSLRKGVVRQWLQDISYVEKFWNTIAEVVLPDLAQVGKDAISANGDWVISQPPSPTGWPSIYLGIDVIVNQETPPHLDQVSAPSLLDLVVSLGTHDAHFHISEIGTIFDYKLGTMIYLAGKVLTHSVPKWGEGERIALAHYMKDAVQNRFGLARPAFTQQKHLLGKFLQT</sequence>
<dbReference type="STRING" id="765257.A0A0C9YGV5"/>
<dbReference type="Proteomes" id="UP000054018">
    <property type="component" value="Unassembled WGS sequence"/>
</dbReference>
<keyword evidence="2" id="KW-1185">Reference proteome</keyword>